<organism evidence="2 3">
    <name type="scientific">Eutypa lata (strain UCR-EL1)</name>
    <name type="common">Grapevine dieback disease fungus</name>
    <name type="synonym">Eutypa armeniacae</name>
    <dbReference type="NCBI Taxonomy" id="1287681"/>
    <lineage>
        <taxon>Eukaryota</taxon>
        <taxon>Fungi</taxon>
        <taxon>Dikarya</taxon>
        <taxon>Ascomycota</taxon>
        <taxon>Pezizomycotina</taxon>
        <taxon>Sordariomycetes</taxon>
        <taxon>Xylariomycetidae</taxon>
        <taxon>Xylariales</taxon>
        <taxon>Diatrypaceae</taxon>
        <taxon>Eutypa</taxon>
    </lineage>
</organism>
<keyword evidence="1" id="KW-0732">Signal</keyword>
<sequence>MKPTTMLVSALAAVASAAPASTKTEKRTAVDLNAFNQFSFQNQDLQYFNAVNGLDLNALVQLSAVNNLNLDVFQSIFVQDAIDVNALLQLQQVALLSQLGGLGIFGNFDLASLQINALDLGILGGAIGGFDVASLIDQALVPQIQTVIQQTEITTIIIKE</sequence>
<feature type="chain" id="PRO_5004085595" evidence="1">
    <location>
        <begin position="18"/>
        <end position="160"/>
    </location>
</feature>
<proteinExistence type="predicted"/>
<evidence type="ECO:0000313" key="2">
    <source>
        <dbReference type="EMBL" id="EMR62410.1"/>
    </source>
</evidence>
<dbReference type="OMA" id="NEPRANV"/>
<gene>
    <name evidence="2" type="ORF">UCREL1_10648</name>
</gene>
<feature type="signal peptide" evidence="1">
    <location>
        <begin position="1"/>
        <end position="17"/>
    </location>
</feature>
<keyword evidence="3" id="KW-1185">Reference proteome</keyword>
<dbReference type="Proteomes" id="UP000012174">
    <property type="component" value="Unassembled WGS sequence"/>
</dbReference>
<evidence type="ECO:0000313" key="3">
    <source>
        <dbReference type="Proteomes" id="UP000012174"/>
    </source>
</evidence>
<reference evidence="3" key="1">
    <citation type="journal article" date="2013" name="Genome Announc.">
        <title>Draft genome sequence of the grapevine dieback fungus Eutypa lata UCR-EL1.</title>
        <authorList>
            <person name="Blanco-Ulate B."/>
            <person name="Rolshausen P.E."/>
            <person name="Cantu D."/>
        </authorList>
    </citation>
    <scope>NUCLEOTIDE SEQUENCE [LARGE SCALE GENOMIC DNA]</scope>
    <source>
        <strain evidence="3">UCR-EL1</strain>
    </source>
</reference>
<dbReference type="AlphaFoldDB" id="M7T6W6"/>
<accession>M7T6W6</accession>
<dbReference type="HOGENOM" id="CLU_105938_1_0_1"/>
<evidence type="ECO:0000256" key="1">
    <source>
        <dbReference type="SAM" id="SignalP"/>
    </source>
</evidence>
<protein>
    <submittedName>
        <fullName evidence="2">Uncharacterized protein</fullName>
    </submittedName>
</protein>
<dbReference type="EMBL" id="KB707432">
    <property type="protein sequence ID" value="EMR62410.1"/>
    <property type="molecule type" value="Genomic_DNA"/>
</dbReference>
<dbReference type="KEGG" id="ela:UCREL1_10648"/>
<name>M7T6W6_EUTLA</name>
<dbReference type="OrthoDB" id="4941431at2759"/>